<keyword evidence="4" id="KW-0145">Chemotaxis</keyword>
<dbReference type="PROSITE" id="PS50885">
    <property type="entry name" value="HAMP"/>
    <property type="match status" value="1"/>
</dbReference>
<name>Q2W0C0_PARM1</name>
<evidence type="ECO:0000259" key="14">
    <source>
        <dbReference type="PROSITE" id="PS50192"/>
    </source>
</evidence>
<feature type="domain" description="HAMP" evidence="15">
    <location>
        <begin position="212"/>
        <end position="265"/>
    </location>
</feature>
<dbReference type="RefSeq" id="WP_011386255.1">
    <property type="nucleotide sequence ID" value="NC_007626.1"/>
</dbReference>
<evidence type="ECO:0000256" key="5">
    <source>
        <dbReference type="ARBA" id="ARBA00022519"/>
    </source>
</evidence>
<dbReference type="InterPro" id="IPR004090">
    <property type="entry name" value="Chemotax_Me-accpt_rcpt"/>
</dbReference>
<dbReference type="Gene3D" id="1.10.287.950">
    <property type="entry name" value="Methyl-accepting chemotaxis protein"/>
    <property type="match status" value="1"/>
</dbReference>
<dbReference type="GO" id="GO:0005886">
    <property type="term" value="C:plasma membrane"/>
    <property type="evidence" value="ECO:0007669"/>
    <property type="project" value="UniProtKB-SubCell"/>
</dbReference>
<keyword evidence="9 11" id="KW-0807">Transducer</keyword>
<dbReference type="STRING" id="342108.amb3901"/>
<evidence type="ECO:0000256" key="3">
    <source>
        <dbReference type="ARBA" id="ARBA00022481"/>
    </source>
</evidence>
<reference evidence="16 17" key="1">
    <citation type="journal article" date="2005" name="DNA Res.">
        <title>Complete genome sequence of the facultative anaerobic magnetotactic bacterium Magnetospirillum sp. strain AMB-1.</title>
        <authorList>
            <person name="Matsunaga T."/>
            <person name="Okamura Y."/>
            <person name="Fukuda Y."/>
            <person name="Wahyudi A.T."/>
            <person name="Murase Y."/>
            <person name="Takeyama H."/>
        </authorList>
    </citation>
    <scope>NUCLEOTIDE SEQUENCE [LARGE SCALE GENOMIC DNA]</scope>
    <source>
        <strain evidence="17">ATCC 700264 / AMB-1</strain>
    </source>
</reference>
<evidence type="ECO:0000256" key="6">
    <source>
        <dbReference type="ARBA" id="ARBA00022692"/>
    </source>
</evidence>
<feature type="domain" description="Methyl-accepting transducer" evidence="13">
    <location>
        <begin position="306"/>
        <end position="528"/>
    </location>
</feature>
<dbReference type="Pfam" id="PF00015">
    <property type="entry name" value="MCPsignal"/>
    <property type="match status" value="1"/>
</dbReference>
<feature type="domain" description="T-SNARE coiled-coil homology" evidence="14">
    <location>
        <begin position="458"/>
        <end position="520"/>
    </location>
</feature>
<evidence type="ECO:0000313" key="16">
    <source>
        <dbReference type="EMBL" id="BAE52705.1"/>
    </source>
</evidence>
<evidence type="ECO:0000256" key="10">
    <source>
        <dbReference type="ARBA" id="ARBA00029447"/>
    </source>
</evidence>
<dbReference type="PROSITE" id="PS50111">
    <property type="entry name" value="CHEMOTAXIS_TRANSDUC_2"/>
    <property type="match status" value="1"/>
</dbReference>
<evidence type="ECO:0000256" key="8">
    <source>
        <dbReference type="ARBA" id="ARBA00023136"/>
    </source>
</evidence>
<gene>
    <name evidence="16" type="ordered locus">amb3901</name>
</gene>
<keyword evidence="17" id="KW-1185">Reference proteome</keyword>
<dbReference type="CDD" id="cd06225">
    <property type="entry name" value="HAMP"/>
    <property type="match status" value="1"/>
</dbReference>
<dbReference type="PANTHER" id="PTHR32089">
    <property type="entry name" value="METHYL-ACCEPTING CHEMOTAXIS PROTEIN MCPB"/>
    <property type="match status" value="1"/>
</dbReference>
<evidence type="ECO:0000256" key="2">
    <source>
        <dbReference type="ARBA" id="ARBA00022475"/>
    </source>
</evidence>
<keyword evidence="8 12" id="KW-0472">Membrane</keyword>
<evidence type="ECO:0000256" key="9">
    <source>
        <dbReference type="ARBA" id="ARBA00023224"/>
    </source>
</evidence>
<dbReference type="InterPro" id="IPR000727">
    <property type="entry name" value="T_SNARE_dom"/>
</dbReference>
<comment type="similarity">
    <text evidence="10">Belongs to the methyl-accepting chemotaxis (MCP) protein family.</text>
</comment>
<dbReference type="Pfam" id="PF02203">
    <property type="entry name" value="TarH"/>
    <property type="match status" value="1"/>
</dbReference>
<dbReference type="GO" id="GO:0004888">
    <property type="term" value="F:transmembrane signaling receptor activity"/>
    <property type="evidence" value="ECO:0007669"/>
    <property type="project" value="InterPro"/>
</dbReference>
<evidence type="ECO:0000256" key="4">
    <source>
        <dbReference type="ARBA" id="ARBA00022500"/>
    </source>
</evidence>
<accession>Q2W0C0</accession>
<evidence type="ECO:0000313" key="17">
    <source>
        <dbReference type="Proteomes" id="UP000007058"/>
    </source>
</evidence>
<evidence type="ECO:0000256" key="11">
    <source>
        <dbReference type="PROSITE-ProRule" id="PRU00284"/>
    </source>
</evidence>
<dbReference type="InterPro" id="IPR004089">
    <property type="entry name" value="MCPsignal_dom"/>
</dbReference>
<keyword evidence="5" id="KW-0997">Cell inner membrane</keyword>
<dbReference type="KEGG" id="mag:amb3901"/>
<protein>
    <submittedName>
        <fullName evidence="16">Methyl-accepting chemotaxis protein</fullName>
    </submittedName>
</protein>
<dbReference type="SMART" id="SM00283">
    <property type="entry name" value="MA"/>
    <property type="match status" value="1"/>
</dbReference>
<dbReference type="PROSITE" id="PS50192">
    <property type="entry name" value="T_SNARE"/>
    <property type="match status" value="1"/>
</dbReference>
<evidence type="ECO:0000256" key="12">
    <source>
        <dbReference type="SAM" id="Phobius"/>
    </source>
</evidence>
<evidence type="ECO:0000259" key="15">
    <source>
        <dbReference type="PROSITE" id="PS50885"/>
    </source>
</evidence>
<dbReference type="SMART" id="SM00304">
    <property type="entry name" value="HAMP"/>
    <property type="match status" value="1"/>
</dbReference>
<dbReference type="InterPro" id="IPR003122">
    <property type="entry name" value="Tar_rcpt_lig-bd"/>
</dbReference>
<dbReference type="HOGENOM" id="CLU_000445_107_27_5"/>
<dbReference type="OrthoDB" id="3378718at2"/>
<feature type="transmembrane region" description="Helical" evidence="12">
    <location>
        <begin position="191"/>
        <end position="210"/>
    </location>
</feature>
<comment type="subcellular location">
    <subcellularLocation>
        <location evidence="1">Cell inner membrane</location>
        <topology evidence="1">Multi-pass membrane protein</topology>
    </subcellularLocation>
</comment>
<organism evidence="16 17">
    <name type="scientific">Paramagnetospirillum magneticum (strain ATCC 700264 / AMB-1)</name>
    <name type="common">Magnetospirillum magneticum</name>
    <dbReference type="NCBI Taxonomy" id="342108"/>
    <lineage>
        <taxon>Bacteria</taxon>
        <taxon>Pseudomonadati</taxon>
        <taxon>Pseudomonadota</taxon>
        <taxon>Alphaproteobacteria</taxon>
        <taxon>Rhodospirillales</taxon>
        <taxon>Magnetospirillaceae</taxon>
        <taxon>Paramagnetospirillum</taxon>
    </lineage>
</organism>
<keyword evidence="6 12" id="KW-0812">Transmembrane</keyword>
<dbReference type="Gene3D" id="6.10.340.10">
    <property type="match status" value="1"/>
</dbReference>
<evidence type="ECO:0000259" key="13">
    <source>
        <dbReference type="PROSITE" id="PS50111"/>
    </source>
</evidence>
<dbReference type="PANTHER" id="PTHR32089:SF112">
    <property type="entry name" value="LYSOZYME-LIKE PROTEIN-RELATED"/>
    <property type="match status" value="1"/>
</dbReference>
<dbReference type="InterPro" id="IPR003660">
    <property type="entry name" value="HAMP_dom"/>
</dbReference>
<keyword evidence="3" id="KW-0488">Methylation</keyword>
<evidence type="ECO:0000256" key="1">
    <source>
        <dbReference type="ARBA" id="ARBA00004429"/>
    </source>
</evidence>
<dbReference type="GO" id="GO:0007165">
    <property type="term" value="P:signal transduction"/>
    <property type="evidence" value="ECO:0007669"/>
    <property type="project" value="UniProtKB-KW"/>
</dbReference>
<dbReference type="PRINTS" id="PR00260">
    <property type="entry name" value="CHEMTRNSDUCR"/>
</dbReference>
<keyword evidence="7 12" id="KW-1133">Transmembrane helix</keyword>
<dbReference type="SUPFAM" id="SSF58104">
    <property type="entry name" value="Methyl-accepting chemotaxis protein (MCP) signaling domain"/>
    <property type="match status" value="1"/>
</dbReference>
<dbReference type="Proteomes" id="UP000007058">
    <property type="component" value="Chromosome"/>
</dbReference>
<evidence type="ECO:0000256" key="7">
    <source>
        <dbReference type="ARBA" id="ARBA00022989"/>
    </source>
</evidence>
<dbReference type="AlphaFoldDB" id="Q2W0C0"/>
<keyword evidence="2" id="KW-1003">Cell membrane</keyword>
<dbReference type="GO" id="GO:0006935">
    <property type="term" value="P:chemotaxis"/>
    <property type="evidence" value="ECO:0007669"/>
    <property type="project" value="UniProtKB-KW"/>
</dbReference>
<sequence length="562" mass="59119">MSFHWTITRKLQAMTVLMLLLLTATSGFGILGMSRMHDGFRAVTEDTTPALIHLSGTVDALHRIRVRVIGAAMETDSARIAALRDEYVKQLADLNKTWNAYAASRLSPEEAALAREAETGIKSYQGFIQESWARIAAGEANGVLADLVGGKGVDKFREAATPLRKLLDFQSREAATMFAEGEQNYDRDRSASLGLVGLGLVLGFALSALIGRSVARPIHRIIAVMGRLAANDTQVEVTGQDRGDEVGEIARAVQVFKLNALEKGRLEAEAQENKRLAESRHHQEMKSLAADFESGVSVVVDKVAGASAEMEHTAQALSTLSEQVAVRAEEVAGASEHAAANVETVAAATEELAASVAEIGRQVSESARVARDAVDEAAQANTIVHGLSEATKRIGEVVTMITDIAAQTNLLALNATIEAARAGEAGKGFAVVAGEVKNLANQTARATDEISQQIASVQAETGRAVDAIRGVGTTIGRIDEISAAIASAVEEQGAATREIARNVEEAAQGTQSVSGNIAGVTSAARDTGQASATVLASATELAAEAHTLRRIVQDFVAKVRAS</sequence>
<dbReference type="Pfam" id="PF00672">
    <property type="entry name" value="HAMP"/>
    <property type="match status" value="1"/>
</dbReference>
<dbReference type="EMBL" id="AP007255">
    <property type="protein sequence ID" value="BAE52705.1"/>
    <property type="molecule type" value="Genomic_DNA"/>
</dbReference>
<proteinExistence type="inferred from homology"/>